<keyword evidence="2" id="KW-1185">Reference proteome</keyword>
<gene>
    <name evidence="1" type="ORF">Vadar_022620</name>
</gene>
<name>A0ACB7YZN4_9ERIC</name>
<dbReference type="EMBL" id="CM037153">
    <property type="protein sequence ID" value="KAH7858334.1"/>
    <property type="molecule type" value="Genomic_DNA"/>
</dbReference>
<evidence type="ECO:0000313" key="1">
    <source>
        <dbReference type="EMBL" id="KAH7858334.1"/>
    </source>
</evidence>
<protein>
    <submittedName>
        <fullName evidence="1">Uncharacterized protein</fullName>
    </submittedName>
</protein>
<dbReference type="Proteomes" id="UP000828048">
    <property type="component" value="Chromosome 3"/>
</dbReference>
<evidence type="ECO:0000313" key="2">
    <source>
        <dbReference type="Proteomes" id="UP000828048"/>
    </source>
</evidence>
<comment type="caution">
    <text evidence="1">The sequence shown here is derived from an EMBL/GenBank/DDBJ whole genome shotgun (WGS) entry which is preliminary data.</text>
</comment>
<organism evidence="1 2">
    <name type="scientific">Vaccinium darrowii</name>
    <dbReference type="NCBI Taxonomy" id="229202"/>
    <lineage>
        <taxon>Eukaryota</taxon>
        <taxon>Viridiplantae</taxon>
        <taxon>Streptophyta</taxon>
        <taxon>Embryophyta</taxon>
        <taxon>Tracheophyta</taxon>
        <taxon>Spermatophyta</taxon>
        <taxon>Magnoliopsida</taxon>
        <taxon>eudicotyledons</taxon>
        <taxon>Gunneridae</taxon>
        <taxon>Pentapetalae</taxon>
        <taxon>asterids</taxon>
        <taxon>Ericales</taxon>
        <taxon>Ericaceae</taxon>
        <taxon>Vaccinioideae</taxon>
        <taxon>Vaccinieae</taxon>
        <taxon>Vaccinium</taxon>
    </lineage>
</organism>
<proteinExistence type="predicted"/>
<accession>A0ACB7YZN4</accession>
<reference evidence="1 2" key="1">
    <citation type="journal article" date="2021" name="Hortic Res">
        <title>High-quality reference genome and annotation aids understanding of berry development for evergreen blueberry (Vaccinium darrowii).</title>
        <authorList>
            <person name="Yu J."/>
            <person name="Hulse-Kemp A.M."/>
            <person name="Babiker E."/>
            <person name="Staton M."/>
        </authorList>
    </citation>
    <scope>NUCLEOTIDE SEQUENCE [LARGE SCALE GENOMIC DNA]</scope>
    <source>
        <strain evidence="2">cv. NJ 8807/NJ 8810</strain>
        <tissue evidence="1">Young leaf</tissue>
    </source>
</reference>
<sequence>MMISSVLSSSSLFVSPFPARKKTTTTMLAMLSPDGDDRPCRLLRGPPESLTYPSRYLGAAPTPMDLIVALEDYVSELKFLGIDSQLIYEAAVETPLQLSHVYTDNNFWIKREDLQPMVSKPWGFIQIFEFQTHNVDRVLAWH</sequence>